<dbReference type="GO" id="GO:0008432">
    <property type="term" value="F:JUN kinase binding"/>
    <property type="evidence" value="ECO:0007669"/>
    <property type="project" value="UniProtKB-ARBA"/>
</dbReference>
<keyword evidence="7" id="KW-0347">Helicase</keyword>
<evidence type="ECO:0000256" key="10">
    <source>
        <dbReference type="ARBA" id="ARBA00022884"/>
    </source>
</evidence>
<evidence type="ECO:0000256" key="7">
    <source>
        <dbReference type="ARBA" id="ARBA00022806"/>
    </source>
</evidence>
<dbReference type="GO" id="GO:0003723">
    <property type="term" value="F:RNA binding"/>
    <property type="evidence" value="ECO:0007669"/>
    <property type="project" value="UniProtKB-KW"/>
</dbReference>
<proteinExistence type="inferred from homology"/>
<dbReference type="InterPro" id="IPR001650">
    <property type="entry name" value="Helicase_C-like"/>
</dbReference>
<keyword evidence="8" id="KW-0862">Zinc</keyword>
<dbReference type="WBParaSite" id="BXY_0231200.1">
    <property type="protein sequence ID" value="BXY_0231200.1"/>
    <property type="gene ID" value="BXY_0231200"/>
</dbReference>
<dbReference type="FunFam" id="3.40.50.300:FF:000449">
    <property type="entry name" value="Probable ATP-dependent RNA helicase DDX41"/>
    <property type="match status" value="1"/>
</dbReference>
<organism evidence="19 20">
    <name type="scientific">Bursaphelenchus xylophilus</name>
    <name type="common">Pinewood nematode worm</name>
    <name type="synonym">Aphelenchoides xylophilus</name>
    <dbReference type="NCBI Taxonomy" id="6326"/>
    <lineage>
        <taxon>Eukaryota</taxon>
        <taxon>Metazoa</taxon>
        <taxon>Ecdysozoa</taxon>
        <taxon>Nematoda</taxon>
        <taxon>Chromadorea</taxon>
        <taxon>Rhabditida</taxon>
        <taxon>Tylenchina</taxon>
        <taxon>Tylenchomorpha</taxon>
        <taxon>Aphelenchoidea</taxon>
        <taxon>Aphelenchoididae</taxon>
        <taxon>Bursaphelenchus</taxon>
    </lineage>
</organism>
<evidence type="ECO:0000256" key="5">
    <source>
        <dbReference type="ARBA" id="ARBA00022771"/>
    </source>
</evidence>
<dbReference type="InterPro" id="IPR014014">
    <property type="entry name" value="RNA_helicase_DEAD_Q_motif"/>
</dbReference>
<evidence type="ECO:0000259" key="16">
    <source>
        <dbReference type="PROSITE" id="PS51192"/>
    </source>
</evidence>
<feature type="coiled-coil region" evidence="14">
    <location>
        <begin position="19"/>
        <end position="50"/>
    </location>
</feature>
<dbReference type="Proteomes" id="UP000095284">
    <property type="component" value="Unplaced"/>
</dbReference>
<dbReference type="GO" id="GO:0005634">
    <property type="term" value="C:nucleus"/>
    <property type="evidence" value="ECO:0007669"/>
    <property type="project" value="UniProtKB-ARBA"/>
</dbReference>
<dbReference type="GO" id="GO:0005524">
    <property type="term" value="F:ATP binding"/>
    <property type="evidence" value="ECO:0007669"/>
    <property type="project" value="UniProtKB-KW"/>
</dbReference>
<feature type="region of interest" description="Disordered" evidence="15">
    <location>
        <begin position="107"/>
        <end position="148"/>
    </location>
</feature>
<dbReference type="InterPro" id="IPR027417">
    <property type="entry name" value="P-loop_NTPase"/>
</dbReference>
<feature type="domain" description="Helicase C-terminal" evidence="17">
    <location>
        <begin position="440"/>
        <end position="600"/>
    </location>
</feature>
<feature type="domain" description="Helicase ATP-binding" evidence="16">
    <location>
        <begin position="244"/>
        <end position="429"/>
    </location>
</feature>
<dbReference type="eggNOG" id="KOG0341">
    <property type="taxonomic scope" value="Eukaryota"/>
</dbReference>
<keyword evidence="10" id="KW-0694">RNA-binding</keyword>
<feature type="compositionally biased region" description="Basic and acidic residues" evidence="15">
    <location>
        <begin position="107"/>
        <end position="130"/>
    </location>
</feature>
<dbReference type="InterPro" id="IPR011545">
    <property type="entry name" value="DEAD/DEAH_box_helicase_dom"/>
</dbReference>
<evidence type="ECO:0000259" key="18">
    <source>
        <dbReference type="PROSITE" id="PS51195"/>
    </source>
</evidence>
<dbReference type="SUPFAM" id="SSF52540">
    <property type="entry name" value="P-loop containing nucleoside triphosphate hydrolases"/>
    <property type="match status" value="1"/>
</dbReference>
<dbReference type="InterPro" id="IPR036875">
    <property type="entry name" value="Znf_CCHC_sf"/>
</dbReference>
<dbReference type="Gene3D" id="3.40.50.300">
    <property type="entry name" value="P-loop containing nucleotide triphosphate hydrolases"/>
    <property type="match status" value="2"/>
</dbReference>
<evidence type="ECO:0000259" key="17">
    <source>
        <dbReference type="PROSITE" id="PS51194"/>
    </source>
</evidence>
<evidence type="ECO:0000313" key="20">
    <source>
        <dbReference type="WBParaSite" id="BXY_0231200.1"/>
    </source>
</evidence>
<dbReference type="SUPFAM" id="SSF57756">
    <property type="entry name" value="Retrovirus zinc finger-like domains"/>
    <property type="match status" value="1"/>
</dbReference>
<dbReference type="SMART" id="SM00490">
    <property type="entry name" value="HELICc"/>
    <property type="match status" value="1"/>
</dbReference>
<dbReference type="InterPro" id="IPR014001">
    <property type="entry name" value="Helicase_ATP-bd"/>
</dbReference>
<evidence type="ECO:0000256" key="3">
    <source>
        <dbReference type="ARBA" id="ARBA00022723"/>
    </source>
</evidence>
<evidence type="ECO:0000256" key="11">
    <source>
        <dbReference type="ARBA" id="ARBA00023594"/>
    </source>
</evidence>
<dbReference type="Pfam" id="PF00271">
    <property type="entry name" value="Helicase_C"/>
    <property type="match status" value="1"/>
</dbReference>
<dbReference type="Pfam" id="PF00270">
    <property type="entry name" value="DEAD"/>
    <property type="match status" value="1"/>
</dbReference>
<dbReference type="PROSITE" id="PS51192">
    <property type="entry name" value="HELICASE_ATP_BIND_1"/>
    <property type="match status" value="1"/>
</dbReference>
<feature type="domain" description="DEAD-box RNA helicase Q" evidence="18">
    <location>
        <begin position="213"/>
        <end position="241"/>
    </location>
</feature>
<keyword evidence="4" id="KW-0547">Nucleotide-binding</keyword>
<evidence type="ECO:0000313" key="19">
    <source>
        <dbReference type="Proteomes" id="UP000095284"/>
    </source>
</evidence>
<keyword evidence="3" id="KW-0479">Metal-binding</keyword>
<evidence type="ECO:0000256" key="15">
    <source>
        <dbReference type="SAM" id="MobiDB-lite"/>
    </source>
</evidence>
<evidence type="ECO:0000256" key="9">
    <source>
        <dbReference type="ARBA" id="ARBA00022840"/>
    </source>
</evidence>
<keyword evidence="14" id="KW-0175">Coiled coil</keyword>
<dbReference type="GO" id="GO:0003724">
    <property type="term" value="F:RNA helicase activity"/>
    <property type="evidence" value="ECO:0007669"/>
    <property type="project" value="UniProtKB-EC"/>
</dbReference>
<reference evidence="20" key="1">
    <citation type="submission" date="2016-11" db="UniProtKB">
        <authorList>
            <consortium name="WormBaseParasite"/>
        </authorList>
    </citation>
    <scope>IDENTIFICATION</scope>
</reference>
<dbReference type="PROSITE" id="PS51195">
    <property type="entry name" value="Q_MOTIF"/>
    <property type="match status" value="1"/>
</dbReference>
<keyword evidence="9" id="KW-0067">ATP-binding</keyword>
<accession>A0A1I7RNM5</accession>
<dbReference type="GO" id="GO:0008270">
    <property type="term" value="F:zinc ion binding"/>
    <property type="evidence" value="ECO:0007669"/>
    <property type="project" value="UniProtKB-KW"/>
</dbReference>
<dbReference type="PANTHER" id="PTHR47958">
    <property type="entry name" value="ATP-DEPENDENT RNA HELICASE DBP3"/>
    <property type="match status" value="1"/>
</dbReference>
<dbReference type="GO" id="GO:0016787">
    <property type="term" value="F:hydrolase activity"/>
    <property type="evidence" value="ECO:0007669"/>
    <property type="project" value="UniProtKB-KW"/>
</dbReference>
<comment type="similarity">
    <text evidence="11">Belongs to the DEAD box helicase family. DDX41 subfamily.</text>
</comment>
<dbReference type="GO" id="GO:0043186">
    <property type="term" value="C:P granule"/>
    <property type="evidence" value="ECO:0007669"/>
    <property type="project" value="UniProtKB-ARBA"/>
</dbReference>
<dbReference type="PROSITE" id="PS51194">
    <property type="entry name" value="HELICASE_CTER"/>
    <property type="match status" value="1"/>
</dbReference>
<dbReference type="CDD" id="cd18787">
    <property type="entry name" value="SF2_C_DEAD"/>
    <property type="match status" value="1"/>
</dbReference>
<evidence type="ECO:0000256" key="2">
    <source>
        <dbReference type="ARBA" id="ARBA00012552"/>
    </source>
</evidence>
<comment type="catalytic activity">
    <reaction evidence="12">
        <text>ATP + H2O = ADP + phosphate + H(+)</text>
        <dbReference type="Rhea" id="RHEA:13065"/>
        <dbReference type="ChEBI" id="CHEBI:15377"/>
        <dbReference type="ChEBI" id="CHEBI:15378"/>
        <dbReference type="ChEBI" id="CHEBI:30616"/>
        <dbReference type="ChEBI" id="CHEBI:43474"/>
        <dbReference type="ChEBI" id="CHEBI:456216"/>
        <dbReference type="EC" id="3.6.4.13"/>
    </reaction>
</comment>
<keyword evidence="5" id="KW-0863">Zinc-finger</keyword>
<protein>
    <recommendedName>
        <fullName evidence="2">RNA helicase</fullName>
        <ecNumber evidence="2">3.6.4.13</ecNumber>
    </recommendedName>
</protein>
<evidence type="ECO:0000256" key="6">
    <source>
        <dbReference type="ARBA" id="ARBA00022801"/>
    </source>
</evidence>
<evidence type="ECO:0000256" key="12">
    <source>
        <dbReference type="ARBA" id="ARBA00047984"/>
    </source>
</evidence>
<evidence type="ECO:0000256" key="1">
    <source>
        <dbReference type="ARBA" id="ARBA00010132"/>
    </source>
</evidence>
<dbReference type="SMART" id="SM00487">
    <property type="entry name" value="DEXDc"/>
    <property type="match status" value="1"/>
</dbReference>
<comment type="similarity">
    <text evidence="1">Belongs to the DEAD box helicase family. DDX4/VASA subfamily.</text>
</comment>
<name>A0A1I7RNM5_BURXY</name>
<evidence type="ECO:0000256" key="13">
    <source>
        <dbReference type="PROSITE-ProRule" id="PRU00552"/>
    </source>
</evidence>
<evidence type="ECO:0000256" key="4">
    <source>
        <dbReference type="ARBA" id="ARBA00022741"/>
    </source>
</evidence>
<evidence type="ECO:0000256" key="8">
    <source>
        <dbReference type="ARBA" id="ARBA00022833"/>
    </source>
</evidence>
<sequence>MYRKYIEIFVFDGDMSEPMEVDEDEVQRQKRKYEERRRQLEREERKAQFEGLLSSEDEDNTDIYVTARQRKKEMAKRRLLLQNALRNKQEVVEEVDDIVEEKKRRIEKEKEEEEKKKTLLEKHNERLQKEQDEEVDETEKKKREESELLENVSKSGALVTVGEMAKGVKYEEAIKTAWRPPHHIRKQSKEDIENFRKQRGIKVEGESVPPAIGTFSEMKIPQCILKALRKKGIIQPTVIQMQGIPVALTGRDMIGIASTGSGKTLTFVLPLVMFCAEQELKLKFEKGEGPYGLIIVPSRELAKQIFDVVKWILEALQGQDHRINCRAGLAIGGEAFKDQARTFRNGVHICVATPGRLSDLLNHKVFNLQVCRYLCLDEADRMLDMGFEEELKGIFSYFRGQRQTLLFSATMPKKIQNFAKSALVKSVVVNVGRAGAASLNVTQEIEYCRTEDKLTKILNCLQKTPPKVLIFAEKKMDVDNIYEYLLLKGVAAASLHGGKDQKDRHLGVEEFREGRKDVLVATDVASKGLDFENIQHVINYDMPEDIENYVHRIGRTGRSGKRGLATTFINRKADLSVLADLKHLLLEAGQKLPIFLKEIAGDQHEVDDNYDESSEDKGCSYCSGLGHRITNCPKLESVRSKAANTLLRPDMSAQEGL</sequence>
<feature type="short sequence motif" description="Q motif" evidence="13">
    <location>
        <begin position="213"/>
        <end position="241"/>
    </location>
</feature>
<dbReference type="FunFam" id="3.40.50.300:FF:000657">
    <property type="entry name" value="Probable ATP-dependent RNA helicase DDX41"/>
    <property type="match status" value="1"/>
</dbReference>
<keyword evidence="6" id="KW-0378">Hydrolase</keyword>
<evidence type="ECO:0000256" key="14">
    <source>
        <dbReference type="SAM" id="Coils"/>
    </source>
</evidence>
<dbReference type="AlphaFoldDB" id="A0A1I7RNM5"/>
<dbReference type="EC" id="3.6.4.13" evidence="2"/>